<dbReference type="GO" id="GO:0045824">
    <property type="term" value="P:negative regulation of innate immune response"/>
    <property type="evidence" value="ECO:0007669"/>
    <property type="project" value="TreeGrafter"/>
</dbReference>
<dbReference type="GO" id="GO:0005739">
    <property type="term" value="C:mitochondrion"/>
    <property type="evidence" value="ECO:0007669"/>
    <property type="project" value="TreeGrafter"/>
</dbReference>
<organism evidence="1 2">
    <name type="scientific">Neogobius melanostomus</name>
    <name type="common">round goby</name>
    <dbReference type="NCBI Taxonomy" id="47308"/>
    <lineage>
        <taxon>Eukaryota</taxon>
        <taxon>Metazoa</taxon>
        <taxon>Chordata</taxon>
        <taxon>Craniata</taxon>
        <taxon>Vertebrata</taxon>
        <taxon>Euteleostomi</taxon>
        <taxon>Actinopterygii</taxon>
        <taxon>Neopterygii</taxon>
        <taxon>Teleostei</taxon>
        <taxon>Neoteleostei</taxon>
        <taxon>Acanthomorphata</taxon>
        <taxon>Gobiaria</taxon>
        <taxon>Gobiiformes</taxon>
        <taxon>Gobioidei</taxon>
        <taxon>Gobiidae</taxon>
        <taxon>Benthophilinae</taxon>
        <taxon>Neogobiini</taxon>
        <taxon>Neogobius</taxon>
    </lineage>
</organism>
<protein>
    <submittedName>
        <fullName evidence="1">Uncharacterized protein</fullName>
    </submittedName>
</protein>
<reference evidence="1" key="2">
    <citation type="submission" date="2025-09" db="UniProtKB">
        <authorList>
            <consortium name="Ensembl"/>
        </authorList>
    </citation>
    <scope>IDENTIFICATION</scope>
</reference>
<dbReference type="InterPro" id="IPR013083">
    <property type="entry name" value="Znf_RING/FYVE/PHD"/>
</dbReference>
<dbReference type="SUPFAM" id="SSF49599">
    <property type="entry name" value="TRAF domain-like"/>
    <property type="match status" value="1"/>
</dbReference>
<name>A0A8C6S4C5_9GOBI</name>
<sequence length="89" mass="10315">KRISMADENTQFCGNCKHDIPEANFTTHEIHCRRNIALCDVCQEPIPRSDLHAHKQQEHSQILCKCGMKIEKNLFDGRFGKSELRLGHR</sequence>
<accession>A0A8C6S4C5</accession>
<evidence type="ECO:0000313" key="1">
    <source>
        <dbReference type="Ensembl" id="ENSNMLP00000001572.1"/>
    </source>
</evidence>
<dbReference type="PANTHER" id="PTHR16295:SF19">
    <property type="entry name" value="TRAF-TYPE ZINC FINGER DOMAIN-CONTAINING PROTEIN 1"/>
    <property type="match status" value="1"/>
</dbReference>
<dbReference type="Proteomes" id="UP000694523">
    <property type="component" value="Unplaced"/>
</dbReference>
<dbReference type="Ensembl" id="ENSNMLT00000001804.1">
    <property type="protein sequence ID" value="ENSNMLP00000001572.1"/>
    <property type="gene ID" value="ENSNMLG00000001173.1"/>
</dbReference>
<proteinExistence type="predicted"/>
<reference evidence="1" key="1">
    <citation type="submission" date="2025-08" db="UniProtKB">
        <authorList>
            <consortium name="Ensembl"/>
        </authorList>
    </citation>
    <scope>IDENTIFICATION</scope>
</reference>
<evidence type="ECO:0000313" key="2">
    <source>
        <dbReference type="Proteomes" id="UP000694523"/>
    </source>
</evidence>
<dbReference type="InterPro" id="IPR051986">
    <property type="entry name" value="Innate_Immune_Apopt_Reg"/>
</dbReference>
<dbReference type="AlphaFoldDB" id="A0A8C6S4C5"/>
<dbReference type="PANTHER" id="PTHR16295">
    <property type="entry name" value="TRAF-TYPE ZINC FINGER PROTEIN-RELATED"/>
    <property type="match status" value="1"/>
</dbReference>
<keyword evidence="2" id="KW-1185">Reference proteome</keyword>
<dbReference type="Gene3D" id="3.30.40.10">
    <property type="entry name" value="Zinc/RING finger domain, C3HC4 (zinc finger)"/>
    <property type="match status" value="1"/>
</dbReference>